<proteinExistence type="predicted"/>
<dbReference type="Proteomes" id="UP001295423">
    <property type="component" value="Unassembled WGS sequence"/>
</dbReference>
<dbReference type="GO" id="GO:0005741">
    <property type="term" value="C:mitochondrial outer membrane"/>
    <property type="evidence" value="ECO:0007669"/>
    <property type="project" value="TreeGrafter"/>
</dbReference>
<evidence type="ECO:0000256" key="1">
    <source>
        <dbReference type="ARBA" id="ARBA00004225"/>
    </source>
</evidence>
<evidence type="ECO:0000256" key="6">
    <source>
        <dbReference type="SAM" id="Phobius"/>
    </source>
</evidence>
<organism evidence="8 9">
    <name type="scientific">Cylindrotheca closterium</name>
    <dbReference type="NCBI Taxonomy" id="2856"/>
    <lineage>
        <taxon>Eukaryota</taxon>
        <taxon>Sar</taxon>
        <taxon>Stramenopiles</taxon>
        <taxon>Ochrophyta</taxon>
        <taxon>Bacillariophyta</taxon>
        <taxon>Bacillariophyceae</taxon>
        <taxon>Bacillariophycidae</taxon>
        <taxon>Bacillariales</taxon>
        <taxon>Bacillariaceae</taxon>
        <taxon>Cylindrotheca</taxon>
    </lineage>
</organism>
<keyword evidence="2 6" id="KW-0812">Transmembrane</keyword>
<evidence type="ECO:0000256" key="2">
    <source>
        <dbReference type="ARBA" id="ARBA00022692"/>
    </source>
</evidence>
<dbReference type="AlphaFoldDB" id="A0AAD2FWN0"/>
<keyword evidence="7" id="KW-0732">Signal</keyword>
<feature type="transmembrane region" description="Helical" evidence="6">
    <location>
        <begin position="662"/>
        <end position="684"/>
    </location>
</feature>
<protein>
    <recommendedName>
        <fullName evidence="10">Nuclear control of ATPase protein 2</fullName>
    </recommendedName>
</protein>
<evidence type="ECO:0000256" key="7">
    <source>
        <dbReference type="SAM" id="SignalP"/>
    </source>
</evidence>
<keyword evidence="4" id="KW-0496">Mitochondrion</keyword>
<dbReference type="PANTHER" id="PTHR28234">
    <property type="entry name" value="NUCLEAR CONTROL OF ATPASE PROTEIN 2"/>
    <property type="match status" value="1"/>
</dbReference>
<keyword evidence="5 6" id="KW-0472">Membrane</keyword>
<dbReference type="EMBL" id="CAKOGP040001869">
    <property type="protein sequence ID" value="CAJ1954725.1"/>
    <property type="molecule type" value="Genomic_DNA"/>
</dbReference>
<evidence type="ECO:0000313" key="8">
    <source>
        <dbReference type="EMBL" id="CAJ1954725.1"/>
    </source>
</evidence>
<feature type="signal peptide" evidence="7">
    <location>
        <begin position="1"/>
        <end position="19"/>
    </location>
</feature>
<keyword evidence="9" id="KW-1185">Reference proteome</keyword>
<dbReference type="InterPro" id="IPR013946">
    <property type="entry name" value="NCA2-like"/>
</dbReference>
<evidence type="ECO:0000256" key="5">
    <source>
        <dbReference type="ARBA" id="ARBA00023136"/>
    </source>
</evidence>
<feature type="chain" id="PRO_5042280157" description="Nuclear control of ATPase protein 2" evidence="7">
    <location>
        <begin position="20"/>
        <end position="806"/>
    </location>
</feature>
<evidence type="ECO:0008006" key="10">
    <source>
        <dbReference type="Google" id="ProtNLM"/>
    </source>
</evidence>
<comment type="caution">
    <text evidence="8">The sequence shown here is derived from an EMBL/GenBank/DDBJ whole genome shotgun (WGS) entry which is preliminary data.</text>
</comment>
<dbReference type="Pfam" id="PF08637">
    <property type="entry name" value="NCA2"/>
    <property type="match status" value="1"/>
</dbReference>
<reference evidence="8" key="1">
    <citation type="submission" date="2023-08" db="EMBL/GenBank/DDBJ databases">
        <authorList>
            <person name="Audoor S."/>
            <person name="Bilcke G."/>
        </authorList>
    </citation>
    <scope>NUCLEOTIDE SEQUENCE</scope>
</reference>
<accession>A0AAD2FWN0</accession>
<evidence type="ECO:0000256" key="3">
    <source>
        <dbReference type="ARBA" id="ARBA00022989"/>
    </source>
</evidence>
<gene>
    <name evidence="8" type="ORF">CYCCA115_LOCUS15317</name>
</gene>
<dbReference type="PANTHER" id="PTHR28234:SF1">
    <property type="entry name" value="NUCLEAR CONTROL OF ATPASE PROTEIN 2"/>
    <property type="match status" value="1"/>
</dbReference>
<name>A0AAD2FWN0_9STRA</name>
<evidence type="ECO:0000256" key="4">
    <source>
        <dbReference type="ARBA" id="ARBA00023128"/>
    </source>
</evidence>
<sequence length="806" mass="91717">MRLLLLLLALLVLVEPITAKIHFPFKKMVSEATTTSHATRAKGNGGIGDSPLKNPIPLLQIPEVVQTMLSQSKNFLSSILLYQPPVGIVAVWSITRLVRSGRLFRLYSAPENSEQALISKASRLDYHTGRALDLDDDDEHYQKFGGVERVRRRLAMRALMTLAEVEDGTSNDGSQIGLSQQLILISLLQVLNVQFPPAGSHGALVQKMSSAFAQVEQAIVPEYGKKRKITSEIDKLMEVAYQTAEVRALDAMLRLARDRLLRSSFRLSRTVQHWKKRVESQSLLPSIVQDFMNDSNESDRMRLAFAEAAYRQEIVRLGKVVSLLTERPIEMDDSVLSKAVKVTLEKQDTAHVAPSWLPKFSNFAVRLNADERGKFQFQHYEESINIGGNTALQLLLEDYDIVQTPWLKEADAWSLKARSILCDLVEDALKKGLHSTIKVDKRLEELHKSWRVRDYTEPSEIPLQWKAMYELVREVHKVRRVGEGKSLKFRDSNLFNHFQQWNLLGIPSTVFKIFIAQMVHQHVFLPYFPKLRKLIQESYDISMEIITTRFWLPVKDLLTELMYRPSSSLLTGITKADEETSLDYMLRDLKFGDGTPATRHDAMIKASRQYEDDMNSGLIFNAMSGRLIRLILIQVQQLKVGMLNAAETIDVLMQTNRFNIQLLAIIPAMVIVTVGTKVFFRFLFTVRVKDLRPMKSVHAEMTGFLDDLESILLHAGDITCKSNNVPAKEFLNDQDLGNFVLTLYNYLVLLDYSSPQPFPSWQCDAIHRAISGFLGPDGTLSNKCLDDQVKLIDQIKRKHNELAKHL</sequence>
<evidence type="ECO:0000313" key="9">
    <source>
        <dbReference type="Proteomes" id="UP001295423"/>
    </source>
</evidence>
<keyword evidence="3 6" id="KW-1133">Transmembrane helix</keyword>
<comment type="subcellular location">
    <subcellularLocation>
        <location evidence="1">Mitochondrion membrane</location>
        <topology evidence="1">Multi-pass membrane protein</topology>
    </subcellularLocation>
</comment>